<comment type="subcellular location">
    <subcellularLocation>
        <location evidence="1">Cell membrane</location>
        <topology evidence="1">Multi-pass membrane protein</topology>
    </subcellularLocation>
</comment>
<feature type="domain" description="ABC transmembrane type-1" evidence="8">
    <location>
        <begin position="103"/>
        <end position="333"/>
    </location>
</feature>
<reference evidence="9" key="1">
    <citation type="submission" date="2018-05" db="EMBL/GenBank/DDBJ databases">
        <authorList>
            <person name="Lanie J.A."/>
            <person name="Ng W.-L."/>
            <person name="Kazmierczak K.M."/>
            <person name="Andrzejewski T.M."/>
            <person name="Davidsen T.M."/>
            <person name="Wayne K.J."/>
            <person name="Tettelin H."/>
            <person name="Glass J.I."/>
            <person name="Rusch D."/>
            <person name="Podicherti R."/>
            <person name="Tsui H.-C.T."/>
            <person name="Winkler M.E."/>
        </authorList>
    </citation>
    <scope>NUCLEOTIDE SEQUENCE</scope>
</reference>
<dbReference type="AlphaFoldDB" id="A0A381UKD2"/>
<dbReference type="Gene3D" id="1.10.3720.10">
    <property type="entry name" value="MetI-like"/>
    <property type="match status" value="1"/>
</dbReference>
<keyword evidence="2" id="KW-0813">Transport</keyword>
<keyword evidence="4 7" id="KW-0812">Transmembrane</keyword>
<dbReference type="PANTHER" id="PTHR43163:SF6">
    <property type="entry name" value="DIPEPTIDE TRANSPORT SYSTEM PERMEASE PROTEIN DPPB-RELATED"/>
    <property type="match status" value="1"/>
</dbReference>
<dbReference type="InterPro" id="IPR000515">
    <property type="entry name" value="MetI-like"/>
</dbReference>
<organism evidence="9">
    <name type="scientific">marine metagenome</name>
    <dbReference type="NCBI Taxonomy" id="408172"/>
    <lineage>
        <taxon>unclassified sequences</taxon>
        <taxon>metagenomes</taxon>
        <taxon>ecological metagenomes</taxon>
    </lineage>
</organism>
<feature type="non-terminal residue" evidence="9">
    <location>
        <position position="1"/>
    </location>
</feature>
<proteinExistence type="predicted"/>
<feature type="transmembrane region" description="Helical" evidence="7">
    <location>
        <begin position="142"/>
        <end position="163"/>
    </location>
</feature>
<keyword evidence="6 7" id="KW-0472">Membrane</keyword>
<feature type="transmembrane region" description="Helical" evidence="7">
    <location>
        <begin position="109"/>
        <end position="130"/>
    </location>
</feature>
<evidence type="ECO:0000256" key="2">
    <source>
        <dbReference type="ARBA" id="ARBA00022448"/>
    </source>
</evidence>
<dbReference type="InterPro" id="IPR045621">
    <property type="entry name" value="BPD_transp_1_N"/>
</dbReference>
<dbReference type="GO" id="GO:0071916">
    <property type="term" value="F:dipeptide transmembrane transporter activity"/>
    <property type="evidence" value="ECO:0007669"/>
    <property type="project" value="TreeGrafter"/>
</dbReference>
<dbReference type="CDD" id="cd06261">
    <property type="entry name" value="TM_PBP2"/>
    <property type="match status" value="1"/>
</dbReference>
<dbReference type="SUPFAM" id="SSF161098">
    <property type="entry name" value="MetI-like"/>
    <property type="match status" value="1"/>
</dbReference>
<evidence type="ECO:0000259" key="8">
    <source>
        <dbReference type="PROSITE" id="PS50928"/>
    </source>
</evidence>
<evidence type="ECO:0000313" key="9">
    <source>
        <dbReference type="EMBL" id="SVA28201.1"/>
    </source>
</evidence>
<evidence type="ECO:0000256" key="3">
    <source>
        <dbReference type="ARBA" id="ARBA00022475"/>
    </source>
</evidence>
<feature type="transmembrane region" description="Helical" evidence="7">
    <location>
        <begin position="311"/>
        <end position="336"/>
    </location>
</feature>
<feature type="transmembrane region" description="Helical" evidence="7">
    <location>
        <begin position="17"/>
        <end position="38"/>
    </location>
</feature>
<dbReference type="PROSITE" id="PS50928">
    <property type="entry name" value="ABC_TM1"/>
    <property type="match status" value="1"/>
</dbReference>
<dbReference type="Pfam" id="PF00528">
    <property type="entry name" value="BPD_transp_1"/>
    <property type="match status" value="1"/>
</dbReference>
<sequence>VNKETAKNVVIYIGQRVSLTAIALVVLSFITFSLGQLVPGDAAVVAAGPNAGNERIAELRVEMGLDLPIHEQYAIYLSKLSRGDLGKSWFTHQPIWEDIKARLPASAELVFLAMLLNVLISVPLGVLAATKFDSKTDGAIRLIVMAGAGIPIFWLGLILQHYVAGEAGWFPIAGRIGFEFRDFSGSTGFLLIDSALQGEWRIFWDALNHLFLPAITLATLFIAVVTRTTRSTVLRTLQEDYVTLARSKGISEYQVVVRHALRNALIPTITIFGMQVGWMLSTTILVEEIFSRPGIGKYAVKAITQSDIHGVVGVVLVMGVIFLVTNLIVDIVHLFLNPRHRESVQGK</sequence>
<dbReference type="GO" id="GO:0005886">
    <property type="term" value="C:plasma membrane"/>
    <property type="evidence" value="ECO:0007669"/>
    <property type="project" value="UniProtKB-SubCell"/>
</dbReference>
<keyword evidence="5 7" id="KW-1133">Transmembrane helix</keyword>
<evidence type="ECO:0000256" key="1">
    <source>
        <dbReference type="ARBA" id="ARBA00004651"/>
    </source>
</evidence>
<feature type="transmembrane region" description="Helical" evidence="7">
    <location>
        <begin position="264"/>
        <end position="286"/>
    </location>
</feature>
<dbReference type="PANTHER" id="PTHR43163">
    <property type="entry name" value="DIPEPTIDE TRANSPORT SYSTEM PERMEASE PROTEIN DPPB-RELATED"/>
    <property type="match status" value="1"/>
</dbReference>
<evidence type="ECO:0000256" key="6">
    <source>
        <dbReference type="ARBA" id="ARBA00023136"/>
    </source>
</evidence>
<protein>
    <recommendedName>
        <fullName evidence="8">ABC transmembrane type-1 domain-containing protein</fullName>
    </recommendedName>
</protein>
<accession>A0A381UKD2</accession>
<keyword evidence="3" id="KW-1003">Cell membrane</keyword>
<dbReference type="Pfam" id="PF19300">
    <property type="entry name" value="BPD_transp_1_N"/>
    <property type="match status" value="1"/>
</dbReference>
<evidence type="ECO:0000256" key="7">
    <source>
        <dbReference type="SAM" id="Phobius"/>
    </source>
</evidence>
<feature type="transmembrane region" description="Helical" evidence="7">
    <location>
        <begin position="206"/>
        <end position="225"/>
    </location>
</feature>
<evidence type="ECO:0000256" key="4">
    <source>
        <dbReference type="ARBA" id="ARBA00022692"/>
    </source>
</evidence>
<gene>
    <name evidence="9" type="ORF">METZ01_LOCUS81055</name>
</gene>
<dbReference type="EMBL" id="UINC01006550">
    <property type="protein sequence ID" value="SVA28201.1"/>
    <property type="molecule type" value="Genomic_DNA"/>
</dbReference>
<evidence type="ECO:0000256" key="5">
    <source>
        <dbReference type="ARBA" id="ARBA00022989"/>
    </source>
</evidence>
<dbReference type="InterPro" id="IPR035906">
    <property type="entry name" value="MetI-like_sf"/>
</dbReference>
<name>A0A381UKD2_9ZZZZ</name>